<dbReference type="Pfam" id="PF25975">
    <property type="entry name" value="CzcB_C"/>
    <property type="match status" value="1"/>
</dbReference>
<dbReference type="EMBL" id="MFCA01000013">
    <property type="protein sequence ID" value="OGE02516.1"/>
    <property type="molecule type" value="Genomic_DNA"/>
</dbReference>
<comment type="caution">
    <text evidence="8">The sequence shown here is derived from an EMBL/GenBank/DDBJ whole genome shotgun (WGS) entry which is preliminary data.</text>
</comment>
<feature type="coiled-coil region" evidence="4">
    <location>
        <begin position="129"/>
        <end position="156"/>
    </location>
</feature>
<dbReference type="Pfam" id="PF25973">
    <property type="entry name" value="BSH_CzcB"/>
    <property type="match status" value="1"/>
</dbReference>
<evidence type="ECO:0000256" key="4">
    <source>
        <dbReference type="SAM" id="Coils"/>
    </source>
</evidence>
<dbReference type="Gene3D" id="2.40.50.100">
    <property type="match status" value="1"/>
</dbReference>
<dbReference type="NCBIfam" id="TIGR01730">
    <property type="entry name" value="RND_mfp"/>
    <property type="match status" value="1"/>
</dbReference>
<keyword evidence="5" id="KW-0472">Membrane</keyword>
<dbReference type="InterPro" id="IPR006143">
    <property type="entry name" value="RND_pump_MFP"/>
</dbReference>
<dbReference type="GO" id="GO:0030313">
    <property type="term" value="C:cell envelope"/>
    <property type="evidence" value="ECO:0007669"/>
    <property type="project" value="UniProtKB-SubCell"/>
</dbReference>
<organism evidence="8 9">
    <name type="scientific">Candidatus Curtissbacteria bacterium RIFOXYA1_FULL_41_14</name>
    <dbReference type="NCBI Taxonomy" id="1797737"/>
    <lineage>
        <taxon>Bacteria</taxon>
        <taxon>Candidatus Curtissiibacteriota</taxon>
    </lineage>
</organism>
<evidence type="ECO:0000313" key="9">
    <source>
        <dbReference type="Proteomes" id="UP000176751"/>
    </source>
</evidence>
<keyword evidence="5" id="KW-1133">Transmembrane helix</keyword>
<comment type="similarity">
    <text evidence="2">Belongs to the membrane fusion protein (MFP) (TC 8.A.1) family.</text>
</comment>
<dbReference type="Proteomes" id="UP000176751">
    <property type="component" value="Unassembled WGS sequence"/>
</dbReference>
<proteinExistence type="inferred from homology"/>
<dbReference type="PANTHER" id="PTHR32347:SF14">
    <property type="entry name" value="EFFLUX SYSTEM COMPONENT YKNX-RELATED"/>
    <property type="match status" value="1"/>
</dbReference>
<evidence type="ECO:0000256" key="2">
    <source>
        <dbReference type="ARBA" id="ARBA00009477"/>
    </source>
</evidence>
<dbReference type="Gene3D" id="2.40.30.170">
    <property type="match status" value="1"/>
</dbReference>
<dbReference type="InterPro" id="IPR058647">
    <property type="entry name" value="BSH_CzcB-like"/>
</dbReference>
<gene>
    <name evidence="8" type="ORF">A2196_01660</name>
</gene>
<dbReference type="Gene3D" id="2.40.420.20">
    <property type="match status" value="1"/>
</dbReference>
<feature type="domain" description="CzcB-like barrel-sandwich hybrid" evidence="6">
    <location>
        <begin position="98"/>
        <end position="228"/>
    </location>
</feature>
<dbReference type="AlphaFoldDB" id="A0A1F5HEL7"/>
<name>A0A1F5HEL7_9BACT</name>
<sequence length="387" mass="43061">MFEIIPPDARNARNGIELKETQNMPKTKINDPSIYQKIPKILRSKKVLLALAIVIIFAFIGTRGGADMGKIKTAQVEQKNIASEIVTAGKISSQSESTIHPAVNGKVVWVPVKEGDFVKKGQAIASLDKEKYEIALRQTEQDVVALDAELEKLYDGRRNKTSIESYDEKIERTALEAAKNKAYDEWLEAKRNLKDTVITSPFAGTVIEVNVHPGEEIFYTTAIAKIADIENLNFTAELDDTDVGQIKEGQKTIVTLDAFPDEEILSQVESVSFVSNVTSSGSDVFEVKFNLEQEEDYRIGMNGESRIIIQEKEDVLAVSVEAIFDENFVHVKTNGEFVKREVEKGIESDSEVEIVSGLSKDETVVIAGLEEIGKKTHFFKILSIFVK</sequence>
<dbReference type="STRING" id="1797737.A2196_01660"/>
<dbReference type="SUPFAM" id="SSF111369">
    <property type="entry name" value="HlyD-like secretion proteins"/>
    <property type="match status" value="1"/>
</dbReference>
<feature type="domain" description="CzcB-like C-terminal circularly permuted SH3-like" evidence="7">
    <location>
        <begin position="316"/>
        <end position="367"/>
    </location>
</feature>
<evidence type="ECO:0000256" key="1">
    <source>
        <dbReference type="ARBA" id="ARBA00004196"/>
    </source>
</evidence>
<keyword evidence="5" id="KW-0812">Transmembrane</keyword>
<protein>
    <submittedName>
        <fullName evidence="8">Uncharacterized protein</fullName>
    </submittedName>
</protein>
<evidence type="ECO:0000256" key="5">
    <source>
        <dbReference type="SAM" id="Phobius"/>
    </source>
</evidence>
<evidence type="ECO:0000313" key="8">
    <source>
        <dbReference type="EMBL" id="OGE02516.1"/>
    </source>
</evidence>
<dbReference type="InterPro" id="IPR050465">
    <property type="entry name" value="UPF0194_transport"/>
</dbReference>
<feature type="transmembrane region" description="Helical" evidence="5">
    <location>
        <begin position="47"/>
        <end position="66"/>
    </location>
</feature>
<reference evidence="8 9" key="1">
    <citation type="journal article" date="2016" name="Nat. Commun.">
        <title>Thousands of microbial genomes shed light on interconnected biogeochemical processes in an aquifer system.</title>
        <authorList>
            <person name="Anantharaman K."/>
            <person name="Brown C.T."/>
            <person name="Hug L.A."/>
            <person name="Sharon I."/>
            <person name="Castelle C.J."/>
            <person name="Probst A.J."/>
            <person name="Thomas B.C."/>
            <person name="Singh A."/>
            <person name="Wilkins M.J."/>
            <person name="Karaoz U."/>
            <person name="Brodie E.L."/>
            <person name="Williams K.H."/>
            <person name="Hubbard S.S."/>
            <person name="Banfield J.F."/>
        </authorList>
    </citation>
    <scope>NUCLEOTIDE SEQUENCE [LARGE SCALE GENOMIC DNA]</scope>
</reference>
<dbReference type="PANTHER" id="PTHR32347">
    <property type="entry name" value="EFFLUX SYSTEM COMPONENT YKNX-RELATED"/>
    <property type="match status" value="1"/>
</dbReference>
<keyword evidence="3 4" id="KW-0175">Coiled coil</keyword>
<dbReference type="InterPro" id="IPR058649">
    <property type="entry name" value="CzcB_C"/>
</dbReference>
<evidence type="ECO:0000259" key="6">
    <source>
        <dbReference type="Pfam" id="PF25973"/>
    </source>
</evidence>
<comment type="subcellular location">
    <subcellularLocation>
        <location evidence="1">Cell envelope</location>
    </subcellularLocation>
</comment>
<dbReference type="GO" id="GO:0022857">
    <property type="term" value="F:transmembrane transporter activity"/>
    <property type="evidence" value="ECO:0007669"/>
    <property type="project" value="InterPro"/>
</dbReference>
<dbReference type="GO" id="GO:0016020">
    <property type="term" value="C:membrane"/>
    <property type="evidence" value="ECO:0007669"/>
    <property type="project" value="InterPro"/>
</dbReference>
<evidence type="ECO:0000259" key="7">
    <source>
        <dbReference type="Pfam" id="PF25975"/>
    </source>
</evidence>
<evidence type="ECO:0000256" key="3">
    <source>
        <dbReference type="ARBA" id="ARBA00023054"/>
    </source>
</evidence>
<accession>A0A1F5HEL7</accession>